<accession>A0A921EAM3</accession>
<dbReference type="EMBL" id="DYXT01000049">
    <property type="protein sequence ID" value="HJE39961.1"/>
    <property type="molecule type" value="Genomic_DNA"/>
</dbReference>
<gene>
    <name evidence="1" type="ORF">K8V47_09425</name>
</gene>
<dbReference type="Proteomes" id="UP000711407">
    <property type="component" value="Unassembled WGS sequence"/>
</dbReference>
<dbReference type="AlphaFoldDB" id="A0A921EAM3"/>
<reference evidence="1" key="2">
    <citation type="submission" date="2021-09" db="EMBL/GenBank/DDBJ databases">
        <authorList>
            <person name="Gilroy R."/>
        </authorList>
    </citation>
    <scope>NUCLEOTIDE SEQUENCE</scope>
    <source>
        <strain evidence="1">4100</strain>
    </source>
</reference>
<proteinExistence type="predicted"/>
<organism evidence="1 2">
    <name type="scientific">Candidatus Amulumruptor caecigallinarius</name>
    <dbReference type="NCBI Taxonomy" id="2109911"/>
    <lineage>
        <taxon>Bacteria</taxon>
        <taxon>Pseudomonadati</taxon>
        <taxon>Bacteroidota</taxon>
        <taxon>Bacteroidia</taxon>
        <taxon>Bacteroidales</taxon>
        <taxon>Muribaculaceae</taxon>
        <taxon>Candidatus Amulumruptor</taxon>
    </lineage>
</organism>
<name>A0A921EAM3_9BACT</name>
<evidence type="ECO:0000313" key="2">
    <source>
        <dbReference type="Proteomes" id="UP000711407"/>
    </source>
</evidence>
<evidence type="ECO:0000313" key="1">
    <source>
        <dbReference type="EMBL" id="HJE39961.1"/>
    </source>
</evidence>
<sequence length="74" mass="8565">MPRVGDAPSCKAGAKGRTWLRRNKPWLCRAIGRHMWRPYNITESRGSHDPRLLLFGADIALLPFKGRYRFLEKA</sequence>
<comment type="caution">
    <text evidence="1">The sequence shown here is derived from an EMBL/GenBank/DDBJ whole genome shotgun (WGS) entry which is preliminary data.</text>
</comment>
<protein>
    <submittedName>
        <fullName evidence="1">Uncharacterized protein</fullName>
    </submittedName>
</protein>
<reference evidence="1" key="1">
    <citation type="journal article" date="2021" name="PeerJ">
        <title>Extensive microbial diversity within the chicken gut microbiome revealed by metagenomics and culture.</title>
        <authorList>
            <person name="Gilroy R."/>
            <person name="Ravi A."/>
            <person name="Getino M."/>
            <person name="Pursley I."/>
            <person name="Horton D.L."/>
            <person name="Alikhan N.F."/>
            <person name="Baker D."/>
            <person name="Gharbi K."/>
            <person name="Hall N."/>
            <person name="Watson M."/>
            <person name="Adriaenssens E.M."/>
            <person name="Foster-Nyarko E."/>
            <person name="Jarju S."/>
            <person name="Secka A."/>
            <person name="Antonio M."/>
            <person name="Oren A."/>
            <person name="Chaudhuri R.R."/>
            <person name="La Ragione R."/>
            <person name="Hildebrand F."/>
            <person name="Pallen M.J."/>
        </authorList>
    </citation>
    <scope>NUCLEOTIDE SEQUENCE</scope>
    <source>
        <strain evidence="1">4100</strain>
    </source>
</reference>